<comment type="caution">
    <text evidence="1">The sequence shown here is derived from an EMBL/GenBank/DDBJ whole genome shotgun (WGS) entry which is preliminary data.</text>
</comment>
<accession>A0A820SU86</accession>
<feature type="non-terminal residue" evidence="1">
    <location>
        <position position="1"/>
    </location>
</feature>
<gene>
    <name evidence="1" type="ORF">OKA104_LOCUS54385</name>
</gene>
<name>A0A820SU86_9BILA</name>
<evidence type="ECO:0000313" key="2">
    <source>
        <dbReference type="Proteomes" id="UP000663881"/>
    </source>
</evidence>
<protein>
    <submittedName>
        <fullName evidence="1">Uncharacterized protein</fullName>
    </submittedName>
</protein>
<dbReference type="Proteomes" id="UP000663881">
    <property type="component" value="Unassembled WGS sequence"/>
</dbReference>
<dbReference type="EMBL" id="CAJOAY010036143">
    <property type="protein sequence ID" value="CAF4455333.1"/>
    <property type="molecule type" value="Genomic_DNA"/>
</dbReference>
<reference evidence="1" key="1">
    <citation type="submission" date="2021-02" db="EMBL/GenBank/DDBJ databases">
        <authorList>
            <person name="Nowell W R."/>
        </authorList>
    </citation>
    <scope>NUCLEOTIDE SEQUENCE</scope>
</reference>
<organism evidence="1 2">
    <name type="scientific">Adineta steineri</name>
    <dbReference type="NCBI Taxonomy" id="433720"/>
    <lineage>
        <taxon>Eukaryota</taxon>
        <taxon>Metazoa</taxon>
        <taxon>Spiralia</taxon>
        <taxon>Gnathifera</taxon>
        <taxon>Rotifera</taxon>
        <taxon>Eurotatoria</taxon>
        <taxon>Bdelloidea</taxon>
        <taxon>Adinetida</taxon>
        <taxon>Adinetidae</taxon>
        <taxon>Adineta</taxon>
    </lineage>
</organism>
<sequence length="60" mass="6967">VLSSVLTSSHDNNDDYLNQLRNQFSQIQNNFQETLNKIQQHKSYVPIETTTDKVDSNVKK</sequence>
<evidence type="ECO:0000313" key="1">
    <source>
        <dbReference type="EMBL" id="CAF4455333.1"/>
    </source>
</evidence>
<proteinExistence type="predicted"/>
<dbReference type="AlphaFoldDB" id="A0A820SU86"/>